<gene>
    <name evidence="2" type="ORF">KL86DES1_21894</name>
</gene>
<dbReference type="InterPro" id="IPR013830">
    <property type="entry name" value="SGNH_hydro"/>
</dbReference>
<dbReference type="PANTHER" id="PTHR30383:SF5">
    <property type="entry name" value="SGNH HYDROLASE-TYPE ESTERASE DOMAIN-CONTAINING PROTEIN"/>
    <property type="match status" value="1"/>
</dbReference>
<dbReference type="InterPro" id="IPR036514">
    <property type="entry name" value="SGNH_hydro_sf"/>
</dbReference>
<dbReference type="Gene3D" id="3.40.50.1110">
    <property type="entry name" value="SGNH hydrolase"/>
    <property type="match status" value="1"/>
</dbReference>
<reference evidence="2" key="1">
    <citation type="submission" date="2016-08" db="EMBL/GenBank/DDBJ databases">
        <authorList>
            <person name="Seilhamer J.J."/>
        </authorList>
    </citation>
    <scope>NUCLEOTIDE SEQUENCE</scope>
    <source>
        <strain evidence="2">86-1</strain>
    </source>
</reference>
<protein>
    <recommendedName>
        <fullName evidence="1">SGNH hydrolase-type esterase domain-containing protein</fullName>
    </recommendedName>
</protein>
<dbReference type="PANTHER" id="PTHR30383">
    <property type="entry name" value="THIOESTERASE 1/PROTEASE 1/LYSOPHOSPHOLIPASE L1"/>
    <property type="match status" value="1"/>
</dbReference>
<feature type="domain" description="SGNH hydrolase-type esterase" evidence="1">
    <location>
        <begin position="5"/>
        <end position="185"/>
    </location>
</feature>
<dbReference type="AlphaFoldDB" id="A0A212LA06"/>
<proteinExistence type="predicted"/>
<evidence type="ECO:0000259" key="1">
    <source>
        <dbReference type="Pfam" id="PF13472"/>
    </source>
</evidence>
<accession>A0A212LA06</accession>
<evidence type="ECO:0000313" key="2">
    <source>
        <dbReference type="EMBL" id="SCM74366.1"/>
    </source>
</evidence>
<dbReference type="GO" id="GO:0004622">
    <property type="term" value="F:phosphatidylcholine lysophospholipase activity"/>
    <property type="evidence" value="ECO:0007669"/>
    <property type="project" value="TreeGrafter"/>
</dbReference>
<dbReference type="EMBL" id="FMJC01000002">
    <property type="protein sequence ID" value="SCM74366.1"/>
    <property type="molecule type" value="Genomic_DNA"/>
</dbReference>
<dbReference type="RefSeq" id="WP_179981126.1">
    <property type="nucleotide sequence ID" value="NZ_LT608333.1"/>
</dbReference>
<dbReference type="InterPro" id="IPR051532">
    <property type="entry name" value="Ester_Hydrolysis_Enzymes"/>
</dbReference>
<dbReference type="Pfam" id="PF13472">
    <property type="entry name" value="Lipase_GDSL_2"/>
    <property type="match status" value="1"/>
</dbReference>
<dbReference type="SUPFAM" id="SSF52266">
    <property type="entry name" value="SGNH hydrolase"/>
    <property type="match status" value="1"/>
</dbReference>
<organism evidence="2">
    <name type="scientific">uncultured Desulfovibrio sp</name>
    <dbReference type="NCBI Taxonomy" id="167968"/>
    <lineage>
        <taxon>Bacteria</taxon>
        <taxon>Pseudomonadati</taxon>
        <taxon>Thermodesulfobacteriota</taxon>
        <taxon>Desulfovibrionia</taxon>
        <taxon>Desulfovibrionales</taxon>
        <taxon>Desulfovibrionaceae</taxon>
        <taxon>Desulfovibrio</taxon>
        <taxon>environmental samples</taxon>
    </lineage>
</organism>
<name>A0A212LA06_9BACT</name>
<sequence length="197" mass="21469">MTLICLGDSLTYGFGIPRHRVWPSLLAKTTGMKVLNWGINGDTTGGMLARFQAHSAVKDAHAAILMGGFNDLALGADLGVVKANMFALVQQCFSVRVKPVLGIPIPVRHPITFPLLASMDVDRACAAYDGLRPWLHSLAEDFSLPVVDFYRRFEEFLVSAALNGREYFDALYTDGLHASEAGHALMAQEAARALHKI</sequence>